<dbReference type="RefSeq" id="WP_093318807.1">
    <property type="nucleotide sequence ID" value="NZ_FOHV01000008.1"/>
</dbReference>
<sequence>MQQLLLNQTIQTNGTLPQSLLQLILTNKTHYGSPAIWADTWRERLFKNPPALINAWDFEWSSDEEIAENLIWLNPTTQAGLIFLPFGQTGAGDAYCLMPLDNNPNTPLHTWGVALIYHDDEYSKFISSSFSDFLYQNLMHCLADTSSYIDSEISPEEAKLAVLTDIESILESVLTEFSPEQLAILQSIIKELSALRNSVKTQPKRRVYKKKDTYEIISDDKSIPPETYSSLNELKKQYCYISDVEFNAALALAPSPNLDEFKITYRWEI</sequence>
<keyword evidence="3" id="KW-1185">Reference proteome</keyword>
<feature type="domain" description="Knr4/Smi1-like" evidence="1">
    <location>
        <begin position="15"/>
        <end position="135"/>
    </location>
</feature>
<dbReference type="OrthoDB" id="980721at2"/>
<dbReference type="Pfam" id="PF09346">
    <property type="entry name" value="SMI1_KNR4"/>
    <property type="match status" value="1"/>
</dbReference>
<evidence type="ECO:0000259" key="1">
    <source>
        <dbReference type="Pfam" id="PF09346"/>
    </source>
</evidence>
<evidence type="ECO:0000313" key="3">
    <source>
        <dbReference type="Proteomes" id="UP000242642"/>
    </source>
</evidence>
<accession>A0A1I0BLL8</accession>
<name>A0A1I0BLL8_9GAMM</name>
<proteinExistence type="predicted"/>
<dbReference type="Gene3D" id="3.40.1580.10">
    <property type="entry name" value="SMI1/KNR4-like"/>
    <property type="match status" value="1"/>
</dbReference>
<evidence type="ECO:0000313" key="2">
    <source>
        <dbReference type="EMBL" id="SET07855.1"/>
    </source>
</evidence>
<dbReference type="InterPro" id="IPR018958">
    <property type="entry name" value="Knr4/Smi1-like_dom"/>
</dbReference>
<organism evidence="2 3">
    <name type="scientific">Thorsellia anophelis DSM 18579</name>
    <dbReference type="NCBI Taxonomy" id="1123402"/>
    <lineage>
        <taxon>Bacteria</taxon>
        <taxon>Pseudomonadati</taxon>
        <taxon>Pseudomonadota</taxon>
        <taxon>Gammaproteobacteria</taxon>
        <taxon>Enterobacterales</taxon>
        <taxon>Thorselliaceae</taxon>
        <taxon>Thorsellia</taxon>
    </lineage>
</organism>
<dbReference type="EMBL" id="FOHV01000008">
    <property type="protein sequence ID" value="SET07855.1"/>
    <property type="molecule type" value="Genomic_DNA"/>
</dbReference>
<dbReference type="InterPro" id="IPR037883">
    <property type="entry name" value="Knr4/Smi1-like_sf"/>
</dbReference>
<protein>
    <recommendedName>
        <fullName evidence="1">Knr4/Smi1-like domain-containing protein</fullName>
    </recommendedName>
</protein>
<gene>
    <name evidence="2" type="ORF">SAMN02583745_01313</name>
</gene>
<dbReference type="SUPFAM" id="SSF160631">
    <property type="entry name" value="SMI1/KNR4-like"/>
    <property type="match status" value="1"/>
</dbReference>
<reference evidence="3" key="1">
    <citation type="submission" date="2016-10" db="EMBL/GenBank/DDBJ databases">
        <authorList>
            <person name="Varghese N."/>
            <person name="Submissions S."/>
        </authorList>
    </citation>
    <scope>NUCLEOTIDE SEQUENCE [LARGE SCALE GENOMIC DNA]</scope>
    <source>
        <strain evidence="3">DSM 18579</strain>
    </source>
</reference>
<dbReference type="AlphaFoldDB" id="A0A1I0BLL8"/>
<dbReference type="Proteomes" id="UP000242642">
    <property type="component" value="Unassembled WGS sequence"/>
</dbReference>